<keyword evidence="3 6" id="KW-0378">Hydrolase</keyword>
<dbReference type="Pfam" id="PF22244">
    <property type="entry name" value="GCE_fung"/>
    <property type="match status" value="1"/>
</dbReference>
<feature type="signal peptide" evidence="4">
    <location>
        <begin position="1"/>
        <end position="29"/>
    </location>
</feature>
<keyword evidence="1" id="KW-0719">Serine esterase</keyword>
<dbReference type="InterPro" id="IPR054579">
    <property type="entry name" value="GCE-like_dom"/>
</dbReference>
<evidence type="ECO:0000256" key="4">
    <source>
        <dbReference type="SAM" id="SignalP"/>
    </source>
</evidence>
<dbReference type="GO" id="GO:0016787">
    <property type="term" value="F:hydrolase activity"/>
    <property type="evidence" value="ECO:0007669"/>
    <property type="project" value="UniProtKB-KW"/>
</dbReference>
<dbReference type="Gene3D" id="3.40.50.1820">
    <property type="entry name" value="alpha/beta hydrolase"/>
    <property type="match status" value="1"/>
</dbReference>
<keyword evidence="7" id="KW-1185">Reference proteome</keyword>
<keyword evidence="2 4" id="KW-0732">Signal</keyword>
<evidence type="ECO:0000256" key="3">
    <source>
        <dbReference type="ARBA" id="ARBA00022801"/>
    </source>
</evidence>
<feature type="chain" id="PRO_5046752907" evidence="4">
    <location>
        <begin position="30"/>
        <end position="814"/>
    </location>
</feature>
<evidence type="ECO:0000313" key="7">
    <source>
        <dbReference type="Proteomes" id="UP001595818"/>
    </source>
</evidence>
<dbReference type="SUPFAM" id="SSF53474">
    <property type="entry name" value="alpha/beta-Hydrolases"/>
    <property type="match status" value="1"/>
</dbReference>
<accession>A0ABV9SXM5</accession>
<evidence type="ECO:0000256" key="2">
    <source>
        <dbReference type="ARBA" id="ARBA00022729"/>
    </source>
</evidence>
<evidence type="ECO:0000256" key="1">
    <source>
        <dbReference type="ARBA" id="ARBA00022487"/>
    </source>
</evidence>
<dbReference type="Proteomes" id="UP001595818">
    <property type="component" value="Unassembled WGS sequence"/>
</dbReference>
<sequence length="814" mass="90821">MKRRNRNLCKAALGWTLAFFLFHSLLSHGQTAASAAAENKPRISIALFDVDATPPTGSLLAYDPMEKSGDLGLRAKGMVIMGSGLPVVLCAVDWIGIGNESQDAFKQVLARAASTLPERVAIHTVHQHDAPVSDWGAEKILVKAGLDPMAFESSFDKVLLDRLGKAVQNALNQVQPVTHLGTGRAAVEMVASNRRIAGPDGKIIHSRTSATRDPDIRRYPEGLIDPEVSLISFWNEDKPVAVLSYYAVHPQSYYLTKEANPDFPGIARYLRQLAVPDALHIHFNGAGGNITAGKYNDGAKENRLILAQRLAEGMRKAWEATEKTPLEADDVYWHMENVRLPANEHVLEIEDEMHQKDHRWLTNNMQKLAWYKRQALGKSIPVSCLALGKARILHLPGELFVEYQLAAKSERPDLFVAMAAYGDYGPFYIGTEKAYQEGGYEIGASPVTPEAENMLTQTIKKLLHAETTNPSPQHALLTVQNNDDHPTFVRTLAQWEEKRKAWQHGMEKIMGPLPSPGERDKPDIQWLDTLYAKYYNRYNIRFLSDDRNEVTAFLYVPHGSRANPGMLVLHSTGEPGKKIVDGQSHLENRAVARELAERGYVVLAPDYPSFGDQSAHDFDRDGFESGTMLGIWNHIRCVDLLSDMEEVDPERIGVIGHSLGGHNALFVAAFDHRLKAVISSCGWTPFDYYDIGEEAGKRYGGRLGPWAQERYMPKIKEFMPDKKLPFDFPEIIALVAPRPFFSNSPVNDSNFDVEGVKAGIGLVEPVYRFLGFPDNIQARYPEAGHDFPSETRKAAYGFLDKHFGFSPIKLLDDE</sequence>
<name>A0ABV9SXM5_9BACT</name>
<dbReference type="RefSeq" id="WP_377062066.1">
    <property type="nucleotide sequence ID" value="NZ_JBHSJJ010000002.1"/>
</dbReference>
<dbReference type="EMBL" id="JBHSJJ010000002">
    <property type="protein sequence ID" value="MFC4871002.1"/>
    <property type="molecule type" value="Genomic_DNA"/>
</dbReference>
<dbReference type="InterPro" id="IPR029058">
    <property type="entry name" value="AB_hydrolase_fold"/>
</dbReference>
<organism evidence="6 7">
    <name type="scientific">Negadavirga shengliensis</name>
    <dbReference type="NCBI Taxonomy" id="1389218"/>
    <lineage>
        <taxon>Bacteria</taxon>
        <taxon>Pseudomonadati</taxon>
        <taxon>Bacteroidota</taxon>
        <taxon>Cytophagia</taxon>
        <taxon>Cytophagales</taxon>
        <taxon>Cyclobacteriaceae</taxon>
        <taxon>Negadavirga</taxon>
    </lineage>
</organism>
<dbReference type="EC" id="3.4.-.-" evidence="6"/>
<proteinExistence type="predicted"/>
<evidence type="ECO:0000313" key="6">
    <source>
        <dbReference type="EMBL" id="MFC4871002.1"/>
    </source>
</evidence>
<comment type="caution">
    <text evidence="6">The sequence shown here is derived from an EMBL/GenBank/DDBJ whole genome shotgun (WGS) entry which is preliminary data.</text>
</comment>
<evidence type="ECO:0000259" key="5">
    <source>
        <dbReference type="Pfam" id="PF22244"/>
    </source>
</evidence>
<reference evidence="7" key="1">
    <citation type="journal article" date="2019" name="Int. J. Syst. Evol. Microbiol.">
        <title>The Global Catalogue of Microorganisms (GCM) 10K type strain sequencing project: providing services to taxonomists for standard genome sequencing and annotation.</title>
        <authorList>
            <consortium name="The Broad Institute Genomics Platform"/>
            <consortium name="The Broad Institute Genome Sequencing Center for Infectious Disease"/>
            <person name="Wu L."/>
            <person name="Ma J."/>
        </authorList>
    </citation>
    <scope>NUCLEOTIDE SEQUENCE [LARGE SCALE GENOMIC DNA]</scope>
    <source>
        <strain evidence="7">CGMCC 4.7466</strain>
    </source>
</reference>
<feature type="domain" description="4-O-methyl-glucuronoyl methylesterase-like" evidence="5">
    <location>
        <begin position="632"/>
        <end position="770"/>
    </location>
</feature>
<dbReference type="PANTHER" id="PTHR22946">
    <property type="entry name" value="DIENELACTONE HYDROLASE DOMAIN-CONTAINING PROTEIN-RELATED"/>
    <property type="match status" value="1"/>
</dbReference>
<dbReference type="InterPro" id="IPR050261">
    <property type="entry name" value="FrsA_esterase"/>
</dbReference>
<protein>
    <submittedName>
        <fullName evidence="6">Alpha/beta hydrolase family protein</fullName>
        <ecNumber evidence="6">3.4.-.-</ecNumber>
    </submittedName>
</protein>
<gene>
    <name evidence="6" type="ORF">ACFPFU_04835</name>
</gene>